<organism evidence="1">
    <name type="scientific">mine drainage metagenome</name>
    <dbReference type="NCBI Taxonomy" id="410659"/>
    <lineage>
        <taxon>unclassified sequences</taxon>
        <taxon>metagenomes</taxon>
        <taxon>ecological metagenomes</taxon>
    </lineage>
</organism>
<proteinExistence type="predicted"/>
<dbReference type="EMBL" id="AUZZ01005198">
    <property type="protein sequence ID" value="EQD50536.1"/>
    <property type="molecule type" value="Genomic_DNA"/>
</dbReference>
<dbReference type="Gene3D" id="3.40.50.1100">
    <property type="match status" value="1"/>
</dbReference>
<name>T0ZQF4_9ZZZZ</name>
<gene>
    <name evidence="1" type="ORF">B2A_07275</name>
</gene>
<dbReference type="AlphaFoldDB" id="T0ZQF4"/>
<evidence type="ECO:0000313" key="1">
    <source>
        <dbReference type="EMBL" id="EQD50536.1"/>
    </source>
</evidence>
<feature type="non-terminal residue" evidence="1">
    <location>
        <position position="86"/>
    </location>
</feature>
<sequence>MADLGSRLEALECRACGQEIGPDRLVGICPNCGHTLFARYRTDGFDARAWWASLGSRPWSLWRYREMLPVRSAEAVTTRGGGCTSI</sequence>
<accession>T0ZQF4</accession>
<protein>
    <submittedName>
        <fullName evidence="1">Threonine synthase</fullName>
    </submittedName>
</protein>
<dbReference type="InterPro" id="IPR036052">
    <property type="entry name" value="TrpB-like_PALP_sf"/>
</dbReference>
<reference evidence="1" key="2">
    <citation type="journal article" date="2014" name="ISME J.">
        <title>Microbial stratification in low pH oxic and suboxic macroscopic growths along an acid mine drainage.</title>
        <authorList>
            <person name="Mendez-Garcia C."/>
            <person name="Mesa V."/>
            <person name="Sprenger R.R."/>
            <person name="Richter M."/>
            <person name="Diez M.S."/>
            <person name="Solano J."/>
            <person name="Bargiela R."/>
            <person name="Golyshina O.V."/>
            <person name="Manteca A."/>
            <person name="Ramos J.L."/>
            <person name="Gallego J.R."/>
            <person name="Llorente I."/>
            <person name="Martins Dos Santos V.A."/>
            <person name="Jensen O.N."/>
            <person name="Pelaez A.I."/>
            <person name="Sanchez J."/>
            <person name="Ferrer M."/>
        </authorList>
    </citation>
    <scope>NUCLEOTIDE SEQUENCE</scope>
</reference>
<comment type="caution">
    <text evidence="1">The sequence shown here is derived from an EMBL/GenBank/DDBJ whole genome shotgun (WGS) entry which is preliminary data.</text>
</comment>
<reference evidence="1" key="1">
    <citation type="submission" date="2013-08" db="EMBL/GenBank/DDBJ databases">
        <authorList>
            <person name="Mendez C."/>
            <person name="Richter M."/>
            <person name="Ferrer M."/>
            <person name="Sanchez J."/>
        </authorList>
    </citation>
    <scope>NUCLEOTIDE SEQUENCE</scope>
</reference>